<evidence type="ECO:0000313" key="2">
    <source>
        <dbReference type="EMBL" id="MCW1921966.1"/>
    </source>
</evidence>
<proteinExistence type="predicted"/>
<dbReference type="Proteomes" id="UP001320876">
    <property type="component" value="Unassembled WGS sequence"/>
</dbReference>
<dbReference type="RefSeq" id="WP_264486076.1">
    <property type="nucleotide sequence ID" value="NZ_JAPDDT010000002.1"/>
</dbReference>
<name>A0ABT3GES2_9BACT</name>
<protein>
    <recommendedName>
        <fullName evidence="4">SMP-30/Gluconolactonase/LRE-like region domain-containing protein</fullName>
    </recommendedName>
</protein>
<evidence type="ECO:0008006" key="4">
    <source>
        <dbReference type="Google" id="ProtNLM"/>
    </source>
</evidence>
<reference evidence="2 3" key="1">
    <citation type="submission" date="2022-10" db="EMBL/GenBank/DDBJ databases">
        <title>Luteolibacter arcticus strain CCTCC AB 2014275, whole genome shotgun sequencing project.</title>
        <authorList>
            <person name="Zhao G."/>
            <person name="Shen L."/>
        </authorList>
    </citation>
    <scope>NUCLEOTIDE SEQUENCE [LARGE SCALE GENOMIC DNA]</scope>
    <source>
        <strain evidence="2 3">CCTCC AB 2014275</strain>
    </source>
</reference>
<accession>A0ABT3GES2</accession>
<evidence type="ECO:0000256" key="1">
    <source>
        <dbReference type="SAM" id="SignalP"/>
    </source>
</evidence>
<dbReference type="SUPFAM" id="SSF63829">
    <property type="entry name" value="Calcium-dependent phosphotriesterase"/>
    <property type="match status" value="1"/>
</dbReference>
<feature type="signal peptide" evidence="1">
    <location>
        <begin position="1"/>
        <end position="20"/>
    </location>
</feature>
<organism evidence="2 3">
    <name type="scientific">Luteolibacter arcticus</name>
    <dbReference type="NCBI Taxonomy" id="1581411"/>
    <lineage>
        <taxon>Bacteria</taxon>
        <taxon>Pseudomonadati</taxon>
        <taxon>Verrucomicrobiota</taxon>
        <taxon>Verrucomicrobiia</taxon>
        <taxon>Verrucomicrobiales</taxon>
        <taxon>Verrucomicrobiaceae</taxon>
        <taxon>Luteolibacter</taxon>
    </lineage>
</organism>
<feature type="chain" id="PRO_5046389134" description="SMP-30/Gluconolactonase/LRE-like region domain-containing protein" evidence="1">
    <location>
        <begin position="21"/>
        <end position="306"/>
    </location>
</feature>
<keyword evidence="1" id="KW-0732">Signal</keyword>
<keyword evidence="3" id="KW-1185">Reference proteome</keyword>
<sequence length="306" mass="32418">MRMLPWIAVVACTGISPLSAGSAAFLPDGRILYAEDAVLQIVTPGSEAPATLLTYPEGFAPTNASVARAGEEIIVAGEEGAMAWKPGAPTEQAWRKVWTPPEGESLEDVAVDPKSGMAVFVTSTEEGTASWWAMASREGKPGKVYNRRANGAENPVFDAAGNLYFTLHGDVWKGGVEVGDSEEVPFVLTGTRIWPLAELETGPGNSSGTGANGILPLKDHLVVERSRLGGSGWGQIVRVPNADAFEAGSPLKWDELEESSSRCHVALSPDGGRALIYIRDAARWFEVDPAKGEITPLPKSVPPKGE</sequence>
<comment type="caution">
    <text evidence="2">The sequence shown here is derived from an EMBL/GenBank/DDBJ whole genome shotgun (WGS) entry which is preliminary data.</text>
</comment>
<gene>
    <name evidence="2" type="ORF">OKA05_05345</name>
</gene>
<dbReference type="EMBL" id="JAPDDT010000002">
    <property type="protein sequence ID" value="MCW1921966.1"/>
    <property type="molecule type" value="Genomic_DNA"/>
</dbReference>
<evidence type="ECO:0000313" key="3">
    <source>
        <dbReference type="Proteomes" id="UP001320876"/>
    </source>
</evidence>